<dbReference type="EMBL" id="JAANBB010000391">
    <property type="protein sequence ID" value="KAF7543097.1"/>
    <property type="molecule type" value="Genomic_DNA"/>
</dbReference>
<evidence type="ECO:0000256" key="1">
    <source>
        <dbReference type="SAM" id="MobiDB-lite"/>
    </source>
</evidence>
<accession>A0A9P5L4A8</accession>
<name>A0A9P5L4A8_9HYPO</name>
<reference evidence="2" key="1">
    <citation type="submission" date="2020-03" db="EMBL/GenBank/DDBJ databases">
        <title>Draft Genome Sequence of Cylindrodendrum hubeiense.</title>
        <authorList>
            <person name="Buettner E."/>
            <person name="Kellner H."/>
        </authorList>
    </citation>
    <scope>NUCLEOTIDE SEQUENCE</scope>
    <source>
        <strain evidence="2">IHI 201604</strain>
    </source>
</reference>
<feature type="compositionally biased region" description="Low complexity" evidence="1">
    <location>
        <begin position="46"/>
        <end position="61"/>
    </location>
</feature>
<feature type="region of interest" description="Disordered" evidence="1">
    <location>
        <begin position="32"/>
        <end position="69"/>
    </location>
</feature>
<gene>
    <name evidence="2" type="ORF">G7Z17_g11011</name>
</gene>
<protein>
    <submittedName>
        <fullName evidence="2">Uncharacterized protein</fullName>
    </submittedName>
</protein>
<evidence type="ECO:0000313" key="3">
    <source>
        <dbReference type="Proteomes" id="UP000722485"/>
    </source>
</evidence>
<comment type="caution">
    <text evidence="2">The sequence shown here is derived from an EMBL/GenBank/DDBJ whole genome shotgun (WGS) entry which is preliminary data.</text>
</comment>
<evidence type="ECO:0000313" key="2">
    <source>
        <dbReference type="EMBL" id="KAF7543097.1"/>
    </source>
</evidence>
<proteinExistence type="predicted"/>
<sequence length="96" mass="10241">MATIAILRSSNTDWVCKQQLLFGMAAQTHSVRQSGGVTKTRGMPGTSIPATPSRTTATPPSQGLQSSAQPVVQTRMKIFNFRWPAAFGLAGDHIIA</sequence>
<organism evidence="2 3">
    <name type="scientific">Cylindrodendrum hubeiense</name>
    <dbReference type="NCBI Taxonomy" id="595255"/>
    <lineage>
        <taxon>Eukaryota</taxon>
        <taxon>Fungi</taxon>
        <taxon>Dikarya</taxon>
        <taxon>Ascomycota</taxon>
        <taxon>Pezizomycotina</taxon>
        <taxon>Sordariomycetes</taxon>
        <taxon>Hypocreomycetidae</taxon>
        <taxon>Hypocreales</taxon>
        <taxon>Nectriaceae</taxon>
        <taxon>Cylindrodendrum</taxon>
    </lineage>
</organism>
<keyword evidence="3" id="KW-1185">Reference proteome</keyword>
<dbReference type="AlphaFoldDB" id="A0A9P5L4A8"/>
<dbReference type="Proteomes" id="UP000722485">
    <property type="component" value="Unassembled WGS sequence"/>
</dbReference>